<evidence type="ECO:0000313" key="1">
    <source>
        <dbReference type="EMBL" id="ASU14814.1"/>
    </source>
</evidence>
<accession>A0A223MBB2</accession>
<dbReference type="Proteomes" id="UP000215452">
    <property type="component" value="Chromosome"/>
</dbReference>
<dbReference type="EMBL" id="CP022714">
    <property type="protein sequence ID" value="ASU14814.1"/>
    <property type="molecule type" value="Genomic_DNA"/>
</dbReference>
<protein>
    <submittedName>
        <fullName evidence="1">Uncharacterized protein</fullName>
    </submittedName>
</protein>
<sequence length="591" mass="71346">MEKLINSLSNAKKQLKKLKYIEINIKSRCSIRNIVDHEVRLSSNCNDEYYEIPDFLFNYLNYDVFDPNPIERIISLNYKQEDYIYNLKLEDITKSAFFSKRLNNFHFYNDIRCLIGGWANVEYCDKNGKENFDFIDELRPSYDLYDGKGFEEVVAVVFENFDDIEKCEFSISYPAVFSKMFKSKSELREIEALIIKEIQESVPYAKPKNLANYHEKIFDFLSNRYEYNSKFVDINKAYLGQNVENIYNLLLKENYNFSEKTQIQPIQNVFTFETYENLLKKFEKYGIKKLNLNIENRDKFILSWFDKFGPEYRKYCIELFGKRGQTYYDNLNNWTNKIELIYLLQILFGPKYEIEDQYFYPNKPDYLILPRWGKLKLENFEIFYFGGQEYGLFDEIISQFDSKKPVFWFKPSYYSVDCGGEGWILPIALKNFILLYVDNQKIYYWFGHSNLYDNIYQGKYEILKYYFKQKLVKLEQDIFLRDGIDPEFFVSRSPRYNNLSKNVIESSREELILYRDALNKYLKEIDHEFDRFTDFLENTNLYSQQEKELILEEHAPFSRDLDGRDQYYEEIARVDFRGHKNKKYLEIEGES</sequence>
<gene>
    <name evidence="1" type="ORF">CIB43_00932</name>
</gene>
<name>A0A223MBB2_MESHO</name>
<reference evidence="1 2" key="1">
    <citation type="submission" date="2017-08" db="EMBL/GenBank/DDBJ databases">
        <title>The complete genome sequence of a Mycoplasma hyopneumoniae isolate in Korea.</title>
        <authorList>
            <person name="Han J."/>
            <person name="Lee N."/>
        </authorList>
    </citation>
    <scope>NUCLEOTIDE SEQUENCE [LARGE SCALE GENOMIC DNA]</scope>
    <source>
        <strain evidence="1 2">KM014</strain>
    </source>
</reference>
<proteinExistence type="predicted"/>
<organism evidence="1 2">
    <name type="scientific">Mesomycoplasma hyopneumoniae</name>
    <name type="common">Mycoplasma hyopneumoniae</name>
    <dbReference type="NCBI Taxonomy" id="2099"/>
    <lineage>
        <taxon>Bacteria</taxon>
        <taxon>Bacillati</taxon>
        <taxon>Mycoplasmatota</taxon>
        <taxon>Mycoplasmoidales</taxon>
        <taxon>Metamycoplasmataceae</taxon>
        <taxon>Mesomycoplasma</taxon>
    </lineage>
</organism>
<evidence type="ECO:0000313" key="2">
    <source>
        <dbReference type="Proteomes" id="UP000215452"/>
    </source>
</evidence>
<dbReference type="AlphaFoldDB" id="A0A223MBB2"/>